<feature type="region of interest" description="Disordered" evidence="1">
    <location>
        <begin position="116"/>
        <end position="139"/>
    </location>
</feature>
<sequence length="327" mass="36460">MQEPVTQNCAAYLRCQDFFGCPSPAKHPTDCLNEHGAKSPDEEDPPRGELIKTGRPQQPSEHRSGHACNPTRATMASATGFIRDPETERELSKPGAAPEALTDRFCLTTRHCIARNTGTGTQPSTTKTAPTPKAAPAPSLSPRILRRICQKQYTRFGRLPIAARERRRDSECSRRVQAREQAMVQVALSSMWKKGLSYTSPERSYAAALGHWSFDSQQTECECDLSRFIPLQRGMSVVAIALIIYLGNYELGSGHLLGLRSNPECMLRKHQEDRRGSNEATNFFRHDMGRAKATVIREDSLGGHPRRPSDLWILRSAPPDNSMVLQH</sequence>
<dbReference type="GeneID" id="92048168"/>
<accession>A0ABR1VHB3</accession>
<dbReference type="Proteomes" id="UP001433268">
    <property type="component" value="Unassembled WGS sequence"/>
</dbReference>
<dbReference type="RefSeq" id="XP_066664398.1">
    <property type="nucleotide sequence ID" value="XM_066815108.1"/>
</dbReference>
<comment type="caution">
    <text evidence="2">The sequence shown here is derived from an EMBL/GenBank/DDBJ whole genome shotgun (WGS) entry which is preliminary data.</text>
</comment>
<protein>
    <submittedName>
        <fullName evidence="2">Uncharacterized protein</fullName>
    </submittedName>
</protein>
<feature type="compositionally biased region" description="Low complexity" evidence="1">
    <location>
        <begin position="117"/>
        <end position="138"/>
    </location>
</feature>
<evidence type="ECO:0000256" key="1">
    <source>
        <dbReference type="SAM" id="MobiDB-lite"/>
    </source>
</evidence>
<name>A0ABR1VHB3_9PEZI</name>
<dbReference type="EMBL" id="JAQQWN010000008">
    <property type="protein sequence ID" value="KAK8070590.1"/>
    <property type="molecule type" value="Genomic_DNA"/>
</dbReference>
<feature type="region of interest" description="Disordered" evidence="1">
    <location>
        <begin position="29"/>
        <end position="72"/>
    </location>
</feature>
<feature type="compositionally biased region" description="Basic and acidic residues" evidence="1">
    <location>
        <begin position="29"/>
        <end position="52"/>
    </location>
</feature>
<evidence type="ECO:0000313" key="2">
    <source>
        <dbReference type="EMBL" id="KAK8070590.1"/>
    </source>
</evidence>
<organism evidence="2 3">
    <name type="scientific">Apiospora hydei</name>
    <dbReference type="NCBI Taxonomy" id="1337664"/>
    <lineage>
        <taxon>Eukaryota</taxon>
        <taxon>Fungi</taxon>
        <taxon>Dikarya</taxon>
        <taxon>Ascomycota</taxon>
        <taxon>Pezizomycotina</taxon>
        <taxon>Sordariomycetes</taxon>
        <taxon>Xylariomycetidae</taxon>
        <taxon>Amphisphaeriales</taxon>
        <taxon>Apiosporaceae</taxon>
        <taxon>Apiospora</taxon>
    </lineage>
</organism>
<proteinExistence type="predicted"/>
<keyword evidence="3" id="KW-1185">Reference proteome</keyword>
<evidence type="ECO:0000313" key="3">
    <source>
        <dbReference type="Proteomes" id="UP001433268"/>
    </source>
</evidence>
<gene>
    <name evidence="2" type="ORF">PG997_010793</name>
</gene>
<reference evidence="2 3" key="1">
    <citation type="submission" date="2023-01" db="EMBL/GenBank/DDBJ databases">
        <title>Analysis of 21 Apiospora genomes using comparative genomics revels a genus with tremendous synthesis potential of carbohydrate active enzymes and secondary metabolites.</title>
        <authorList>
            <person name="Sorensen T."/>
        </authorList>
    </citation>
    <scope>NUCLEOTIDE SEQUENCE [LARGE SCALE GENOMIC DNA]</scope>
    <source>
        <strain evidence="2 3">CBS 114990</strain>
    </source>
</reference>